<feature type="domain" description="Major facilitator superfamily (MFS) profile" evidence="8">
    <location>
        <begin position="228"/>
        <end position="626"/>
    </location>
</feature>
<keyword evidence="4 7" id="KW-1133">Transmembrane helix</keyword>
<feature type="compositionally biased region" description="Basic and acidic residues" evidence="6">
    <location>
        <begin position="19"/>
        <end position="31"/>
    </location>
</feature>
<evidence type="ECO:0000256" key="7">
    <source>
        <dbReference type="SAM" id="Phobius"/>
    </source>
</evidence>
<accession>A0A4Y2BPG2</accession>
<evidence type="ECO:0000259" key="8">
    <source>
        <dbReference type="PROSITE" id="PS50850"/>
    </source>
</evidence>
<feature type="transmembrane region" description="Helical" evidence="7">
    <location>
        <begin position="289"/>
        <end position="309"/>
    </location>
</feature>
<keyword evidence="5 7" id="KW-0472">Membrane</keyword>
<dbReference type="GO" id="GO:0022857">
    <property type="term" value="F:transmembrane transporter activity"/>
    <property type="evidence" value="ECO:0007669"/>
    <property type="project" value="InterPro"/>
</dbReference>
<evidence type="ECO:0000256" key="5">
    <source>
        <dbReference type="ARBA" id="ARBA00023136"/>
    </source>
</evidence>
<reference evidence="9 10" key="1">
    <citation type="journal article" date="2019" name="Sci. Rep.">
        <title>Orb-weaving spider Araneus ventricosus genome elucidates the spidroin gene catalogue.</title>
        <authorList>
            <person name="Kono N."/>
            <person name="Nakamura H."/>
            <person name="Ohtoshi R."/>
            <person name="Moran D.A.P."/>
            <person name="Shinohara A."/>
            <person name="Yoshida Y."/>
            <person name="Fujiwara M."/>
            <person name="Mori M."/>
            <person name="Tomita M."/>
            <person name="Arakawa K."/>
        </authorList>
    </citation>
    <scope>NUCLEOTIDE SEQUENCE [LARGE SCALE GENOMIC DNA]</scope>
</reference>
<dbReference type="SUPFAM" id="SSF103473">
    <property type="entry name" value="MFS general substrate transporter"/>
    <property type="match status" value="1"/>
</dbReference>
<feature type="transmembrane region" description="Helical" evidence="7">
    <location>
        <begin position="355"/>
        <end position="376"/>
    </location>
</feature>
<dbReference type="EMBL" id="BGPR01000095">
    <property type="protein sequence ID" value="GBL93597.1"/>
    <property type="molecule type" value="Genomic_DNA"/>
</dbReference>
<feature type="transmembrane region" description="Helical" evidence="7">
    <location>
        <begin position="497"/>
        <end position="514"/>
    </location>
</feature>
<evidence type="ECO:0000256" key="4">
    <source>
        <dbReference type="ARBA" id="ARBA00022989"/>
    </source>
</evidence>
<evidence type="ECO:0000256" key="1">
    <source>
        <dbReference type="ARBA" id="ARBA00004141"/>
    </source>
</evidence>
<keyword evidence="10" id="KW-1185">Reference proteome</keyword>
<proteinExistence type="predicted"/>
<feature type="transmembrane region" description="Helical" evidence="7">
    <location>
        <begin position="321"/>
        <end position="348"/>
    </location>
</feature>
<organism evidence="9 10">
    <name type="scientific">Araneus ventricosus</name>
    <name type="common">Orbweaver spider</name>
    <name type="synonym">Epeira ventricosa</name>
    <dbReference type="NCBI Taxonomy" id="182803"/>
    <lineage>
        <taxon>Eukaryota</taxon>
        <taxon>Metazoa</taxon>
        <taxon>Ecdysozoa</taxon>
        <taxon>Arthropoda</taxon>
        <taxon>Chelicerata</taxon>
        <taxon>Arachnida</taxon>
        <taxon>Araneae</taxon>
        <taxon>Araneomorphae</taxon>
        <taxon>Entelegynae</taxon>
        <taxon>Araneoidea</taxon>
        <taxon>Araneidae</taxon>
        <taxon>Araneus</taxon>
    </lineage>
</organism>
<sequence>MTEQNSIPKEGIVNEDTDEPNKHFDFSNENDHYSDLSQVQKLIDSDDSEENSKLSALPNHLKEYNESPRTKLSKFIPESPFKINGNLCDSKIFVRPQALTNGKESFHVSLSMEDEGDNNEVIFSKSYDCNDEIIQSFQQNAGTMTRSVSEDILQSANATLQRRISVVSSSKGKLMGVPRVRPGEKLGPHLVRSPSTTSQTPFGGPPRISSTEEILPKKAKFTKQQKWIAFCLCLVDFTAYLSMSIIAPFFPREASEKGMREAVSGFVFSIYALIIMVASPLLGKILPKVGAKFMFLSGVGFCGACNILFGLLDKVNGEVEFAVLCFIVRSFEALGAAAFCTASCTILIDQFPDDIGTIFGFTETCIGIGMSIGPAIGGALYSVGGFGLPFFALGGFVVLIVPLCWYLLQNVEDPAVVLNPSVSYKKLLSMPHVIVVCFILAVASQAQGFIDPTLEPHMRQYNVNTGVVGLLFLLLSGVYAVSSPLVGWVSGRMENKYPIMIFGLSLITLSMLLIGPAEFLPIQGSVWLSIVALALLGFSFAAAYVPTFESMFIAAMNGGLEDDINTYSVVSGLWNSIYSLGEVTGPSLGGILSDFFTFPEASSLMAFCTLAAFCVALIAWMNPCGCFGPHSLVEDAEEKLASAENSQEVNRVPSREQTPLQDGQVHSYGSLWEDKKNPEI</sequence>
<feature type="transmembrane region" description="Helical" evidence="7">
    <location>
        <begin position="470"/>
        <end position="490"/>
    </location>
</feature>
<evidence type="ECO:0000313" key="10">
    <source>
        <dbReference type="Proteomes" id="UP000499080"/>
    </source>
</evidence>
<dbReference type="Pfam" id="PF07690">
    <property type="entry name" value="MFS_1"/>
    <property type="match status" value="1"/>
</dbReference>
<dbReference type="InterPro" id="IPR036259">
    <property type="entry name" value="MFS_trans_sf"/>
</dbReference>
<dbReference type="PANTHER" id="PTHR23506:SF28">
    <property type="entry name" value="MFS-TYPE TRANSPORTER SLC18B1-LIKE PROTEIN"/>
    <property type="match status" value="1"/>
</dbReference>
<dbReference type="Proteomes" id="UP000499080">
    <property type="component" value="Unassembled WGS sequence"/>
</dbReference>
<dbReference type="PROSITE" id="PS50850">
    <property type="entry name" value="MFS"/>
    <property type="match status" value="1"/>
</dbReference>
<evidence type="ECO:0000256" key="3">
    <source>
        <dbReference type="ARBA" id="ARBA00022692"/>
    </source>
</evidence>
<feature type="region of interest" description="Disordered" evidence="6">
    <location>
        <begin position="185"/>
        <end position="209"/>
    </location>
</feature>
<dbReference type="GO" id="GO:0016020">
    <property type="term" value="C:membrane"/>
    <property type="evidence" value="ECO:0007669"/>
    <property type="project" value="UniProtKB-SubCell"/>
</dbReference>
<protein>
    <submittedName>
        <fullName evidence="9">MFS-type transporter SLC18B1</fullName>
    </submittedName>
</protein>
<dbReference type="Gene3D" id="1.20.1250.20">
    <property type="entry name" value="MFS general substrate transporter like domains"/>
    <property type="match status" value="2"/>
</dbReference>
<keyword evidence="3 7" id="KW-0812">Transmembrane</keyword>
<feature type="transmembrane region" description="Helical" evidence="7">
    <location>
        <begin position="429"/>
        <end position="450"/>
    </location>
</feature>
<feature type="transmembrane region" description="Helical" evidence="7">
    <location>
        <begin position="526"/>
        <end position="546"/>
    </location>
</feature>
<feature type="region of interest" description="Disordered" evidence="6">
    <location>
        <begin position="1"/>
        <end position="31"/>
    </location>
</feature>
<feature type="compositionally biased region" description="Polar residues" evidence="6">
    <location>
        <begin position="643"/>
        <end position="661"/>
    </location>
</feature>
<gene>
    <name evidence="9" type="primary">Slc18b1_0</name>
    <name evidence="9" type="ORF">AVEN_25602_1</name>
</gene>
<feature type="transmembrane region" description="Helical" evidence="7">
    <location>
        <begin position="601"/>
        <end position="621"/>
    </location>
</feature>
<evidence type="ECO:0000313" key="9">
    <source>
        <dbReference type="EMBL" id="GBL93597.1"/>
    </source>
</evidence>
<feature type="transmembrane region" description="Helical" evidence="7">
    <location>
        <begin position="227"/>
        <end position="250"/>
    </location>
</feature>
<comment type="subcellular location">
    <subcellularLocation>
        <location evidence="1">Membrane</location>
        <topology evidence="1">Multi-pass membrane protein</topology>
    </subcellularLocation>
</comment>
<dbReference type="PANTHER" id="PTHR23506">
    <property type="entry name" value="GH10249P"/>
    <property type="match status" value="1"/>
</dbReference>
<dbReference type="InterPro" id="IPR011701">
    <property type="entry name" value="MFS"/>
</dbReference>
<keyword evidence="2" id="KW-0813">Transport</keyword>
<evidence type="ECO:0000256" key="2">
    <source>
        <dbReference type="ARBA" id="ARBA00022448"/>
    </source>
</evidence>
<dbReference type="InterPro" id="IPR020846">
    <property type="entry name" value="MFS_dom"/>
</dbReference>
<feature type="region of interest" description="Disordered" evidence="6">
    <location>
        <begin position="643"/>
        <end position="680"/>
    </location>
</feature>
<feature type="transmembrane region" description="Helical" evidence="7">
    <location>
        <begin position="262"/>
        <end position="282"/>
    </location>
</feature>
<dbReference type="AlphaFoldDB" id="A0A4Y2BPG2"/>
<name>A0A4Y2BPG2_ARAVE</name>
<comment type="caution">
    <text evidence="9">The sequence shown here is derived from an EMBL/GenBank/DDBJ whole genome shotgun (WGS) entry which is preliminary data.</text>
</comment>
<dbReference type="OrthoDB" id="6511931at2759"/>
<evidence type="ECO:0000256" key="6">
    <source>
        <dbReference type="SAM" id="MobiDB-lite"/>
    </source>
</evidence>
<dbReference type="InterPro" id="IPR050930">
    <property type="entry name" value="MFS_Vesicular_Transporter"/>
</dbReference>
<feature type="transmembrane region" description="Helical" evidence="7">
    <location>
        <begin position="388"/>
        <end position="408"/>
    </location>
</feature>